<dbReference type="EMBL" id="QBKI01000011">
    <property type="protein sequence ID" value="PTX14393.1"/>
    <property type="molecule type" value="Genomic_DNA"/>
</dbReference>
<evidence type="ECO:0000313" key="3">
    <source>
        <dbReference type="Proteomes" id="UP000244225"/>
    </source>
</evidence>
<dbReference type="RefSeq" id="WP_108213324.1">
    <property type="nucleotide sequence ID" value="NZ_QBKI01000011.1"/>
</dbReference>
<keyword evidence="1" id="KW-0175">Coiled coil</keyword>
<evidence type="ECO:0000256" key="1">
    <source>
        <dbReference type="SAM" id="Coils"/>
    </source>
</evidence>
<feature type="coiled-coil region" evidence="1">
    <location>
        <begin position="70"/>
        <end position="97"/>
    </location>
</feature>
<organism evidence="2 3">
    <name type="scientific">Pontibacter mucosus</name>
    <dbReference type="NCBI Taxonomy" id="1649266"/>
    <lineage>
        <taxon>Bacteria</taxon>
        <taxon>Pseudomonadati</taxon>
        <taxon>Bacteroidota</taxon>
        <taxon>Cytophagia</taxon>
        <taxon>Cytophagales</taxon>
        <taxon>Hymenobacteraceae</taxon>
        <taxon>Pontibacter</taxon>
    </lineage>
</organism>
<evidence type="ECO:0000313" key="2">
    <source>
        <dbReference type="EMBL" id="PTX14393.1"/>
    </source>
</evidence>
<gene>
    <name evidence="2" type="ORF">C8N40_11158</name>
</gene>
<keyword evidence="3" id="KW-1185">Reference proteome</keyword>
<sequence length="145" mass="16490">MLTPFETIAALGVAALAVQSALLYRARKQTAPAWPAKNSNTQTLSAGRDMEHVNQAGRDIHIHPANEKDLNAILKENEFLKRENTHLRKQNRSLVKQITLVLDQLRVKSGLLQECHAQLWEKGQRIQQLEQQQRQVPFLPITART</sequence>
<dbReference type="AlphaFoldDB" id="A0A2T5YD20"/>
<comment type="caution">
    <text evidence="2">The sequence shown here is derived from an EMBL/GenBank/DDBJ whole genome shotgun (WGS) entry which is preliminary data.</text>
</comment>
<name>A0A2T5YD20_9BACT</name>
<reference evidence="2 3" key="1">
    <citation type="submission" date="2018-04" db="EMBL/GenBank/DDBJ databases">
        <title>Genomic Encyclopedia of Archaeal and Bacterial Type Strains, Phase II (KMG-II): from individual species to whole genera.</title>
        <authorList>
            <person name="Goeker M."/>
        </authorList>
    </citation>
    <scope>NUCLEOTIDE SEQUENCE [LARGE SCALE GENOMIC DNA]</scope>
    <source>
        <strain evidence="2 3">DSM 100162</strain>
    </source>
</reference>
<proteinExistence type="predicted"/>
<protein>
    <submittedName>
        <fullName evidence="2">Uncharacterized protein</fullName>
    </submittedName>
</protein>
<accession>A0A2T5YD20</accession>
<dbReference type="Proteomes" id="UP000244225">
    <property type="component" value="Unassembled WGS sequence"/>
</dbReference>